<keyword evidence="8" id="KW-0256">Endoplasmic reticulum</keyword>
<dbReference type="Pfam" id="PF00067">
    <property type="entry name" value="p450"/>
    <property type="match status" value="1"/>
</dbReference>
<keyword evidence="5 14" id="KW-0349">Heme</keyword>
<proteinExistence type="evidence at transcript level"/>
<dbReference type="InterPro" id="IPR036396">
    <property type="entry name" value="Cyt_P450_sf"/>
</dbReference>
<dbReference type="PROSITE" id="PS00086">
    <property type="entry name" value="CYTOCHROME_P450"/>
    <property type="match status" value="1"/>
</dbReference>
<comment type="pathway">
    <text evidence="3">Alkaloid biosynthesis.</text>
</comment>
<keyword evidence="6 16" id="KW-0812">Transmembrane</keyword>
<evidence type="ECO:0000256" key="11">
    <source>
        <dbReference type="ARBA" id="ARBA00023004"/>
    </source>
</evidence>
<keyword evidence="13 16" id="KW-0472">Membrane</keyword>
<evidence type="ECO:0000256" key="14">
    <source>
        <dbReference type="PIRSR" id="PIRSR602401-1"/>
    </source>
</evidence>
<evidence type="ECO:0000256" key="2">
    <source>
        <dbReference type="ARBA" id="ARBA00004389"/>
    </source>
</evidence>
<gene>
    <name evidence="17" type="primary">CYP719A17</name>
</gene>
<evidence type="ECO:0000256" key="13">
    <source>
        <dbReference type="ARBA" id="ARBA00023136"/>
    </source>
</evidence>
<keyword evidence="9 16" id="KW-1133">Transmembrane helix</keyword>
<dbReference type="Gene3D" id="1.10.630.10">
    <property type="entry name" value="Cytochrome P450"/>
    <property type="match status" value="1"/>
</dbReference>
<evidence type="ECO:0000256" key="5">
    <source>
        <dbReference type="ARBA" id="ARBA00022617"/>
    </source>
</evidence>
<organism evidence="17">
    <name type="scientific">Eschscholzia californica</name>
    <name type="common">California poppy</name>
    <dbReference type="NCBI Taxonomy" id="3467"/>
    <lineage>
        <taxon>Eukaryota</taxon>
        <taxon>Viridiplantae</taxon>
        <taxon>Streptophyta</taxon>
        <taxon>Embryophyta</taxon>
        <taxon>Tracheophyta</taxon>
        <taxon>Spermatophyta</taxon>
        <taxon>Magnoliopsida</taxon>
        <taxon>Ranunculales</taxon>
        <taxon>Papaveraceae</taxon>
        <taxon>Papaveroideae</taxon>
        <taxon>Eschscholzia</taxon>
    </lineage>
</organism>
<evidence type="ECO:0000313" key="17">
    <source>
        <dbReference type="EMBL" id="BAG75116.1"/>
    </source>
</evidence>
<dbReference type="GO" id="GO:0004497">
    <property type="term" value="F:monooxygenase activity"/>
    <property type="evidence" value="ECO:0007669"/>
    <property type="project" value="UniProtKB-KW"/>
</dbReference>
<dbReference type="GO" id="GO:0016717">
    <property type="term" value="F:oxidoreductase activity, acting on paired donors, with oxidation of a pair of donors resulting in the reduction of molecular oxygen to two molecules of water"/>
    <property type="evidence" value="ECO:0007669"/>
    <property type="project" value="UniProtKB-ARBA"/>
</dbReference>
<dbReference type="GO" id="GO:0005506">
    <property type="term" value="F:iron ion binding"/>
    <property type="evidence" value="ECO:0007669"/>
    <property type="project" value="InterPro"/>
</dbReference>
<sequence>MEEIKILIMNNPWILTATATTLLISMFLFFTRKSSKMVWPQGPKTLPIIGNMHLLGGTALQVVLHNLAKVHGSVMTIWIGSWRPVIVVSDIERAWEVLVNKSSDYSARELPDIIKYNTADCRTIATCDSGPHWSNLRKGLQNVALSPNNLAAQFQFQEKDVIKMIDILEQEAINKNGIVKPLDHLKKATIRLISRLVFGQDFNDDKYVEDLHQAIEELIRMSGYAQLAEAFYYAKYLPSHKKAIRHAELTKQIVTNLVRPFLSLNPPTNSYLHFLQSQKYDEEMVIFAIFETYLLGVDSTSSTTAWALAYLVREPNVQDRLYNELNNYANYNDRKILKVEVINKLQYLQAVTKETMRMKPIAPLAIPHKACRDTSLMGTKIDKGTKVMVNLHALHHNENVFTDPFKFMPERFLKVNNEDVNMKAMEQSLLPFSAGMRICAGMELGKLQFSFALANLVYAFKWSCVDDGVLPDMSDELGFVLFMKTPLEARIVRRH</sequence>
<dbReference type="PANTHER" id="PTHR47944">
    <property type="entry name" value="CYTOCHROME P450 98A9"/>
    <property type="match status" value="1"/>
</dbReference>
<name>B5UAR1_ESCCA</name>
<feature type="binding site" description="axial binding residue" evidence="14">
    <location>
        <position position="439"/>
    </location>
    <ligand>
        <name>heme</name>
        <dbReference type="ChEBI" id="CHEBI:30413"/>
    </ligand>
    <ligandPart>
        <name>Fe</name>
        <dbReference type="ChEBI" id="CHEBI:18248"/>
    </ligandPart>
</feature>
<dbReference type="InterPro" id="IPR017972">
    <property type="entry name" value="Cyt_P450_CS"/>
</dbReference>
<evidence type="ECO:0000256" key="12">
    <source>
        <dbReference type="ARBA" id="ARBA00023033"/>
    </source>
</evidence>
<keyword evidence="12 15" id="KW-0503">Monooxygenase</keyword>
<evidence type="ECO:0000256" key="3">
    <source>
        <dbReference type="ARBA" id="ARBA00004913"/>
    </source>
</evidence>
<evidence type="ECO:0000256" key="8">
    <source>
        <dbReference type="ARBA" id="ARBA00022824"/>
    </source>
</evidence>
<reference evidence="17" key="1">
    <citation type="journal article" date="2009" name="Plant Cell Rep.">
        <title>CYP719A subfamily of cytochrome P450 oxygenases and isoquinoline alkaloid biosynthesis in Eschscholzia californica.</title>
        <authorList>
            <person name="Ikezawa N."/>
            <person name="Iwasa K."/>
            <person name="Sato F."/>
        </authorList>
    </citation>
    <scope>NUCLEOTIDE SEQUENCE</scope>
</reference>
<evidence type="ECO:0000256" key="15">
    <source>
        <dbReference type="RuleBase" id="RU000461"/>
    </source>
</evidence>
<dbReference type="InterPro" id="IPR002401">
    <property type="entry name" value="Cyt_P450_E_grp-I"/>
</dbReference>
<dbReference type="GO" id="GO:0033075">
    <property type="term" value="P:isoquinoline alkaloid biosynthetic process"/>
    <property type="evidence" value="ECO:0007669"/>
    <property type="project" value="UniProtKB-ARBA"/>
</dbReference>
<keyword evidence="11 14" id="KW-0408">Iron</keyword>
<evidence type="ECO:0000256" key="16">
    <source>
        <dbReference type="SAM" id="Phobius"/>
    </source>
</evidence>
<dbReference type="AlphaFoldDB" id="B5UAR1"/>
<dbReference type="GO" id="GO:0005789">
    <property type="term" value="C:endoplasmic reticulum membrane"/>
    <property type="evidence" value="ECO:0007669"/>
    <property type="project" value="UniProtKB-SubCell"/>
</dbReference>
<keyword evidence="10 15" id="KW-0560">Oxidoreductase</keyword>
<keyword evidence="7 14" id="KW-0479">Metal-binding</keyword>
<feature type="transmembrane region" description="Helical" evidence="16">
    <location>
        <begin position="12"/>
        <end position="30"/>
    </location>
</feature>
<evidence type="ECO:0000256" key="4">
    <source>
        <dbReference type="ARBA" id="ARBA00010617"/>
    </source>
</evidence>
<evidence type="ECO:0000256" key="1">
    <source>
        <dbReference type="ARBA" id="ARBA00001971"/>
    </source>
</evidence>
<evidence type="ECO:0000256" key="7">
    <source>
        <dbReference type="ARBA" id="ARBA00022723"/>
    </source>
</evidence>
<dbReference type="EMBL" id="AB434657">
    <property type="protein sequence ID" value="BAG75116.1"/>
    <property type="molecule type" value="mRNA"/>
</dbReference>
<protein>
    <submittedName>
        <fullName evidence="17">Cytochrome P450</fullName>
    </submittedName>
</protein>
<dbReference type="PRINTS" id="PR00463">
    <property type="entry name" value="EP450I"/>
</dbReference>
<dbReference type="SUPFAM" id="SSF48264">
    <property type="entry name" value="Cytochrome P450"/>
    <property type="match status" value="1"/>
</dbReference>
<comment type="similarity">
    <text evidence="4 15">Belongs to the cytochrome P450 family.</text>
</comment>
<dbReference type="InterPro" id="IPR001128">
    <property type="entry name" value="Cyt_P450"/>
</dbReference>
<comment type="subcellular location">
    <subcellularLocation>
        <location evidence="2">Endoplasmic reticulum membrane</location>
        <topology evidence="2">Single-pass membrane protein</topology>
    </subcellularLocation>
</comment>
<dbReference type="FunFam" id="1.10.630.10:FF:000147">
    <property type="entry name" value="(S)-stylopine synthase 1"/>
    <property type="match status" value="1"/>
</dbReference>
<dbReference type="PANTHER" id="PTHR47944:SF4">
    <property type="entry name" value="OS09G0441700 PROTEIN"/>
    <property type="match status" value="1"/>
</dbReference>
<evidence type="ECO:0000256" key="10">
    <source>
        <dbReference type="ARBA" id="ARBA00023002"/>
    </source>
</evidence>
<evidence type="ECO:0000256" key="6">
    <source>
        <dbReference type="ARBA" id="ARBA00022692"/>
    </source>
</evidence>
<comment type="cofactor">
    <cofactor evidence="1 14">
        <name>heme</name>
        <dbReference type="ChEBI" id="CHEBI:30413"/>
    </cofactor>
</comment>
<dbReference type="PRINTS" id="PR00385">
    <property type="entry name" value="P450"/>
</dbReference>
<evidence type="ECO:0000256" key="9">
    <source>
        <dbReference type="ARBA" id="ARBA00022989"/>
    </source>
</evidence>
<accession>B5UAR1</accession>
<dbReference type="GO" id="GO:0020037">
    <property type="term" value="F:heme binding"/>
    <property type="evidence" value="ECO:0007669"/>
    <property type="project" value="InterPro"/>
</dbReference>